<protein>
    <submittedName>
        <fullName evidence="1">Late transcription factor 1</fullName>
    </submittedName>
</protein>
<gene>
    <name evidence="1" type="ORF">KUDE01_003422</name>
</gene>
<evidence type="ECO:0000313" key="1">
    <source>
        <dbReference type="EMBL" id="KAK1878114.1"/>
    </source>
</evidence>
<feature type="non-terminal residue" evidence="1">
    <location>
        <position position="54"/>
    </location>
</feature>
<dbReference type="EMBL" id="JASDAP010000027">
    <property type="protein sequence ID" value="KAK1878114.1"/>
    <property type="molecule type" value="Genomic_DNA"/>
</dbReference>
<name>A0AAD9B9P3_DISEL</name>
<reference evidence="1" key="1">
    <citation type="submission" date="2023-04" db="EMBL/GenBank/DDBJ databases">
        <title>Chromosome-level genome of Chaenocephalus aceratus.</title>
        <authorList>
            <person name="Park H."/>
        </authorList>
    </citation>
    <scope>NUCLEOTIDE SEQUENCE</scope>
    <source>
        <strain evidence="1">DE</strain>
        <tissue evidence="1">Muscle</tissue>
    </source>
</reference>
<sequence length="54" mass="6017">RGSLDFLIIPLSKNKGAEFLYLDVVISWGQECVCKVHPFGLITIAPLSLMRIIT</sequence>
<dbReference type="AlphaFoldDB" id="A0AAD9B9P3"/>
<comment type="caution">
    <text evidence="1">The sequence shown here is derived from an EMBL/GenBank/DDBJ whole genome shotgun (WGS) entry which is preliminary data.</text>
</comment>
<feature type="non-terminal residue" evidence="1">
    <location>
        <position position="1"/>
    </location>
</feature>
<dbReference type="Proteomes" id="UP001228049">
    <property type="component" value="Unassembled WGS sequence"/>
</dbReference>
<accession>A0AAD9B9P3</accession>
<keyword evidence="2" id="KW-1185">Reference proteome</keyword>
<evidence type="ECO:0000313" key="2">
    <source>
        <dbReference type="Proteomes" id="UP001228049"/>
    </source>
</evidence>
<organism evidence="1 2">
    <name type="scientific">Dissostichus eleginoides</name>
    <name type="common">Patagonian toothfish</name>
    <name type="synonym">Dissostichus amissus</name>
    <dbReference type="NCBI Taxonomy" id="100907"/>
    <lineage>
        <taxon>Eukaryota</taxon>
        <taxon>Metazoa</taxon>
        <taxon>Chordata</taxon>
        <taxon>Craniata</taxon>
        <taxon>Vertebrata</taxon>
        <taxon>Euteleostomi</taxon>
        <taxon>Actinopterygii</taxon>
        <taxon>Neopterygii</taxon>
        <taxon>Teleostei</taxon>
        <taxon>Neoteleostei</taxon>
        <taxon>Acanthomorphata</taxon>
        <taxon>Eupercaria</taxon>
        <taxon>Perciformes</taxon>
        <taxon>Notothenioidei</taxon>
        <taxon>Nototheniidae</taxon>
        <taxon>Dissostichus</taxon>
    </lineage>
</organism>
<proteinExistence type="predicted"/>